<sequence>MKQKSLTVIAYTTALLILIYLSYALPKCLPGDFVTAMYSCSNVILTQQQETQLKEFYSDNEDFKTYLFRVITLDLGYSHAFLAPIWTLIKESLPWTILLLGGANVISLVTGFIIGVETAWRKGSRFEKNTVGSMTVLEGFPEIATGVILLAVFALHLQWFPSSGAQVAYSDFTMGERLTDILYHLALPLLTLVIAYIPGTALLVRNTMIMVLGEKYILTAKSKGLPNIRIRYHHAARNAILPLVTRIGLRMAFMITGALVVETIHSYPGIGTLLFTAIGTRDLPLIRAIVLYSSMGVLMINLLLEFVYPIIDPRIKDA</sequence>
<evidence type="ECO:0000256" key="2">
    <source>
        <dbReference type="ARBA" id="ARBA00022692"/>
    </source>
</evidence>
<keyword evidence="4 5" id="KW-0472">Membrane</keyword>
<dbReference type="InterPro" id="IPR000515">
    <property type="entry name" value="MetI-like"/>
</dbReference>
<dbReference type="GO" id="GO:0055085">
    <property type="term" value="P:transmembrane transport"/>
    <property type="evidence" value="ECO:0007669"/>
    <property type="project" value="InterPro"/>
</dbReference>
<dbReference type="PANTHER" id="PTHR43376">
    <property type="entry name" value="OLIGOPEPTIDE TRANSPORT SYSTEM PERMEASE PROTEIN"/>
    <property type="match status" value="1"/>
</dbReference>
<dbReference type="EMBL" id="FNLL01000009">
    <property type="protein sequence ID" value="SDU47284.1"/>
    <property type="molecule type" value="Genomic_DNA"/>
</dbReference>
<feature type="transmembrane region" description="Helical" evidence="5">
    <location>
        <begin position="285"/>
        <end position="308"/>
    </location>
</feature>
<evidence type="ECO:0000256" key="1">
    <source>
        <dbReference type="ARBA" id="ARBA00004651"/>
    </source>
</evidence>
<organism evidence="7 8">
    <name type="scientific">Desulfobacula phenolica</name>
    <dbReference type="NCBI Taxonomy" id="90732"/>
    <lineage>
        <taxon>Bacteria</taxon>
        <taxon>Pseudomonadati</taxon>
        <taxon>Thermodesulfobacteriota</taxon>
        <taxon>Desulfobacteria</taxon>
        <taxon>Desulfobacterales</taxon>
        <taxon>Desulfobacteraceae</taxon>
        <taxon>Desulfobacula</taxon>
    </lineage>
</organism>
<feature type="transmembrane region" description="Helical" evidence="5">
    <location>
        <begin position="140"/>
        <end position="161"/>
    </location>
</feature>
<evidence type="ECO:0000256" key="3">
    <source>
        <dbReference type="ARBA" id="ARBA00022989"/>
    </source>
</evidence>
<dbReference type="Proteomes" id="UP000199608">
    <property type="component" value="Unassembled WGS sequence"/>
</dbReference>
<feature type="transmembrane region" description="Helical" evidence="5">
    <location>
        <begin position="181"/>
        <end position="204"/>
    </location>
</feature>
<protein>
    <submittedName>
        <fullName evidence="7">Peptide/nickel transport system permease protein</fullName>
    </submittedName>
</protein>
<proteinExistence type="inferred from homology"/>
<keyword evidence="3 5" id="KW-1133">Transmembrane helix</keyword>
<comment type="similarity">
    <text evidence="5">Belongs to the binding-protein-dependent transport system permease family.</text>
</comment>
<dbReference type="SUPFAM" id="SSF161098">
    <property type="entry name" value="MetI-like"/>
    <property type="match status" value="1"/>
</dbReference>
<comment type="subcellular location">
    <subcellularLocation>
        <location evidence="1 5">Cell membrane</location>
        <topology evidence="1 5">Multi-pass membrane protein</topology>
    </subcellularLocation>
</comment>
<keyword evidence="2 5" id="KW-0812">Transmembrane</keyword>
<keyword evidence="8" id="KW-1185">Reference proteome</keyword>
<evidence type="ECO:0000313" key="8">
    <source>
        <dbReference type="Proteomes" id="UP000199608"/>
    </source>
</evidence>
<gene>
    <name evidence="7" type="ORF">SAMN04487931_109154</name>
</gene>
<evidence type="ECO:0000259" key="6">
    <source>
        <dbReference type="PROSITE" id="PS50928"/>
    </source>
</evidence>
<dbReference type="RefSeq" id="WP_092236011.1">
    <property type="nucleotide sequence ID" value="NZ_FNLL01000009.1"/>
</dbReference>
<dbReference type="GO" id="GO:0005886">
    <property type="term" value="C:plasma membrane"/>
    <property type="evidence" value="ECO:0007669"/>
    <property type="project" value="UniProtKB-SubCell"/>
</dbReference>
<dbReference type="PROSITE" id="PS50928">
    <property type="entry name" value="ABC_TM1"/>
    <property type="match status" value="1"/>
</dbReference>
<name>A0A1H2ISY6_9BACT</name>
<accession>A0A1H2ISY6</accession>
<dbReference type="Pfam" id="PF00528">
    <property type="entry name" value="BPD_transp_1"/>
    <property type="match status" value="1"/>
</dbReference>
<reference evidence="8" key="1">
    <citation type="submission" date="2016-10" db="EMBL/GenBank/DDBJ databases">
        <authorList>
            <person name="Varghese N."/>
            <person name="Submissions S."/>
        </authorList>
    </citation>
    <scope>NUCLEOTIDE SEQUENCE [LARGE SCALE GENOMIC DNA]</scope>
    <source>
        <strain evidence="8">DSM 3384</strain>
    </source>
</reference>
<feature type="domain" description="ABC transmembrane type-1" evidence="6">
    <location>
        <begin position="93"/>
        <end position="304"/>
    </location>
</feature>
<evidence type="ECO:0000256" key="5">
    <source>
        <dbReference type="RuleBase" id="RU363032"/>
    </source>
</evidence>
<evidence type="ECO:0000313" key="7">
    <source>
        <dbReference type="EMBL" id="SDU47284.1"/>
    </source>
</evidence>
<dbReference type="Gene3D" id="1.10.3720.10">
    <property type="entry name" value="MetI-like"/>
    <property type="match status" value="1"/>
</dbReference>
<dbReference type="PANTHER" id="PTHR43376:SF1">
    <property type="entry name" value="OLIGOPEPTIDE TRANSPORT SYSTEM PERMEASE PROTEIN"/>
    <property type="match status" value="1"/>
</dbReference>
<feature type="transmembrane region" description="Helical" evidence="5">
    <location>
        <begin position="95"/>
        <end position="120"/>
    </location>
</feature>
<dbReference type="InterPro" id="IPR035906">
    <property type="entry name" value="MetI-like_sf"/>
</dbReference>
<dbReference type="AlphaFoldDB" id="A0A1H2ISY6"/>
<evidence type="ECO:0000256" key="4">
    <source>
        <dbReference type="ARBA" id="ARBA00023136"/>
    </source>
</evidence>
<keyword evidence="5" id="KW-0813">Transport</keyword>